<name>A0A7D9DRI7_PARCT</name>
<dbReference type="InterPro" id="IPR005225">
    <property type="entry name" value="Small_GTP-bd"/>
</dbReference>
<dbReference type="PRINTS" id="PR00449">
    <property type="entry name" value="RASTRNSFRMNG"/>
</dbReference>
<dbReference type="NCBIfam" id="TIGR00231">
    <property type="entry name" value="small_GTP"/>
    <property type="match status" value="1"/>
</dbReference>
<dbReference type="PANTHER" id="PTHR47979">
    <property type="entry name" value="DRAB11-RELATED"/>
    <property type="match status" value="1"/>
</dbReference>
<dbReference type="SMART" id="SM00175">
    <property type="entry name" value="RAB"/>
    <property type="match status" value="1"/>
</dbReference>
<reference evidence="2" key="1">
    <citation type="submission" date="2020-04" db="EMBL/GenBank/DDBJ databases">
        <authorList>
            <person name="Alioto T."/>
            <person name="Alioto T."/>
            <person name="Gomez Garrido J."/>
        </authorList>
    </citation>
    <scope>NUCLEOTIDE SEQUENCE</scope>
    <source>
        <strain evidence="2">A484AB</strain>
    </source>
</reference>
<evidence type="ECO:0000313" key="3">
    <source>
        <dbReference type="Proteomes" id="UP001152795"/>
    </source>
</evidence>
<evidence type="ECO:0000256" key="1">
    <source>
        <dbReference type="ARBA" id="ARBA00006270"/>
    </source>
</evidence>
<dbReference type="PROSITE" id="PS51421">
    <property type="entry name" value="RAS"/>
    <property type="match status" value="1"/>
</dbReference>
<sequence length="198" mass="22430">MDGKSTKIRSTREIIGPIFWIKLVGLGSEGVGKTSLVRSFCDKKFSKSYHATVGVDYGFKIHELEGVEYRLNFWDFGGDTDYQLIRTELYKDTQGCMLIFDVTNKASFDKLDSWLHEFHDNGGQGAVVTVIGNKSDKLNRHISIEEGKKWAAKNGCDYYETSAASKSGVKEMLDGLLTTIIERRMIKPKWIGEENKQK</sequence>
<gene>
    <name evidence="2" type="ORF">PACLA_8A033956</name>
</gene>
<dbReference type="SMART" id="SM00173">
    <property type="entry name" value="RAS"/>
    <property type="match status" value="1"/>
</dbReference>
<dbReference type="Gene3D" id="3.40.50.300">
    <property type="entry name" value="P-loop containing nucleotide triphosphate hydrolases"/>
    <property type="match status" value="1"/>
</dbReference>
<dbReference type="InterPro" id="IPR027417">
    <property type="entry name" value="P-loop_NTPase"/>
</dbReference>
<organism evidence="2 3">
    <name type="scientific">Paramuricea clavata</name>
    <name type="common">Red gorgonian</name>
    <name type="synonym">Violescent sea-whip</name>
    <dbReference type="NCBI Taxonomy" id="317549"/>
    <lineage>
        <taxon>Eukaryota</taxon>
        <taxon>Metazoa</taxon>
        <taxon>Cnidaria</taxon>
        <taxon>Anthozoa</taxon>
        <taxon>Octocorallia</taxon>
        <taxon>Malacalcyonacea</taxon>
        <taxon>Plexauridae</taxon>
        <taxon>Paramuricea</taxon>
    </lineage>
</organism>
<dbReference type="SUPFAM" id="SSF52540">
    <property type="entry name" value="P-loop containing nucleoside triphosphate hydrolases"/>
    <property type="match status" value="1"/>
</dbReference>
<proteinExistence type="inferred from homology"/>
<dbReference type="SMART" id="SM00174">
    <property type="entry name" value="RHO"/>
    <property type="match status" value="1"/>
</dbReference>
<dbReference type="InterPro" id="IPR001806">
    <property type="entry name" value="Small_GTPase"/>
</dbReference>
<accession>A0A7D9DRI7</accession>
<dbReference type="EMBL" id="CACRXK020001511">
    <property type="protein sequence ID" value="CAB3989568.1"/>
    <property type="molecule type" value="Genomic_DNA"/>
</dbReference>
<dbReference type="CDD" id="cd00154">
    <property type="entry name" value="Rab"/>
    <property type="match status" value="1"/>
</dbReference>
<dbReference type="GO" id="GO:0003924">
    <property type="term" value="F:GTPase activity"/>
    <property type="evidence" value="ECO:0007669"/>
    <property type="project" value="InterPro"/>
</dbReference>
<dbReference type="OrthoDB" id="8830751at2759"/>
<comment type="similarity">
    <text evidence="1">Belongs to the small GTPase superfamily. Rab family.</text>
</comment>
<dbReference type="Pfam" id="PF00071">
    <property type="entry name" value="Ras"/>
    <property type="match status" value="1"/>
</dbReference>
<dbReference type="PROSITE" id="PS51419">
    <property type="entry name" value="RAB"/>
    <property type="match status" value="1"/>
</dbReference>
<dbReference type="GO" id="GO:0005525">
    <property type="term" value="F:GTP binding"/>
    <property type="evidence" value="ECO:0007669"/>
    <property type="project" value="InterPro"/>
</dbReference>
<evidence type="ECO:0000313" key="2">
    <source>
        <dbReference type="EMBL" id="CAB3989568.1"/>
    </source>
</evidence>
<dbReference type="AlphaFoldDB" id="A0A7D9DRI7"/>
<dbReference type="Proteomes" id="UP001152795">
    <property type="component" value="Unassembled WGS sequence"/>
</dbReference>
<dbReference type="FunFam" id="3.40.50.300:FF:001447">
    <property type="entry name" value="Ras-related protein Rab-1B"/>
    <property type="match status" value="1"/>
</dbReference>
<dbReference type="InterPro" id="IPR050209">
    <property type="entry name" value="Rab_GTPases_membrane_traffic"/>
</dbReference>
<keyword evidence="3" id="KW-1185">Reference proteome</keyword>
<comment type="caution">
    <text evidence="2">The sequence shown here is derived from an EMBL/GenBank/DDBJ whole genome shotgun (WGS) entry which is preliminary data.</text>
</comment>
<protein>
    <submittedName>
        <fullName evidence="2">DnaJ homolog subfamily C member 27-like</fullName>
    </submittedName>
</protein>